<dbReference type="EnsemblMetazoa" id="CLYHEMT007071.1">
    <property type="protein sequence ID" value="CLYHEMP007071.1"/>
    <property type="gene ID" value="CLYHEMG007071"/>
</dbReference>
<protein>
    <recommendedName>
        <fullName evidence="1">Reverse transcriptase domain-containing protein</fullName>
    </recommendedName>
</protein>
<dbReference type="AlphaFoldDB" id="A0A7M5WRR1"/>
<name>A0A7M5WRR1_9CNID</name>
<dbReference type="Proteomes" id="UP000594262">
    <property type="component" value="Unplaced"/>
</dbReference>
<proteinExistence type="predicted"/>
<dbReference type="OrthoDB" id="414730at2759"/>
<keyword evidence="3" id="KW-1185">Reference proteome</keyword>
<dbReference type="PANTHER" id="PTHR33332">
    <property type="entry name" value="REVERSE TRANSCRIPTASE DOMAIN-CONTAINING PROTEIN"/>
    <property type="match status" value="1"/>
</dbReference>
<feature type="domain" description="Reverse transcriptase" evidence="1">
    <location>
        <begin position="2"/>
        <end position="99"/>
    </location>
</feature>
<dbReference type="Pfam" id="PF00078">
    <property type="entry name" value="RVT_1"/>
    <property type="match status" value="1"/>
</dbReference>
<evidence type="ECO:0000313" key="3">
    <source>
        <dbReference type="Proteomes" id="UP000594262"/>
    </source>
</evidence>
<evidence type="ECO:0000313" key="2">
    <source>
        <dbReference type="EnsemblMetazoa" id="CLYHEMP007071.1"/>
    </source>
</evidence>
<dbReference type="InterPro" id="IPR000477">
    <property type="entry name" value="RT_dom"/>
</dbReference>
<sequence>FLLYINDLPSSSSKFSFTLFADDTSLFLSHENPKTLEEIANQELRHVDNWLINNRLSLNAKKSCFILFTGKKQIENFNISISTNEITRVRSAKYLGVMIDEKLDWQAHINHVETKIKQGSGLIRKLCHLISPSNISSLYYAFINSHLAYCITSWGSPNTKGTGKLNSVIDSITNKIKKIYEKNNLNRFSTLKINSLYKLECGN</sequence>
<organism evidence="2 3">
    <name type="scientific">Clytia hemisphaerica</name>
    <dbReference type="NCBI Taxonomy" id="252671"/>
    <lineage>
        <taxon>Eukaryota</taxon>
        <taxon>Metazoa</taxon>
        <taxon>Cnidaria</taxon>
        <taxon>Hydrozoa</taxon>
        <taxon>Hydroidolina</taxon>
        <taxon>Leptothecata</taxon>
        <taxon>Obeliida</taxon>
        <taxon>Clytiidae</taxon>
        <taxon>Clytia</taxon>
    </lineage>
</organism>
<accession>A0A7M5WRR1</accession>
<reference evidence="2" key="1">
    <citation type="submission" date="2021-01" db="UniProtKB">
        <authorList>
            <consortium name="EnsemblMetazoa"/>
        </authorList>
    </citation>
    <scope>IDENTIFICATION</scope>
</reference>
<evidence type="ECO:0000259" key="1">
    <source>
        <dbReference type="Pfam" id="PF00078"/>
    </source>
</evidence>